<dbReference type="RefSeq" id="WP_038226555.1">
    <property type="nucleotide sequence ID" value="NZ_CP018309.1"/>
</dbReference>
<protein>
    <submittedName>
        <fullName evidence="1">Uncharacterized protein</fullName>
    </submittedName>
</protein>
<dbReference type="Proteomes" id="UP000197092">
    <property type="component" value="Chromosome 2"/>
</dbReference>
<reference evidence="2" key="1">
    <citation type="submission" date="2016-12" db="EMBL/GenBank/DDBJ databases">
        <title>Comparative genomic analysis reveals the diversity, evolution, and environmental adaptation strategies of the genus Vibrio.</title>
        <authorList>
            <person name="Lin H."/>
            <person name="Wang X."/>
            <person name="Zhang X.-H."/>
        </authorList>
    </citation>
    <scope>NUCLEOTIDE SEQUENCE [LARGE SCALE GENOMIC DNA]</scope>
    <source>
        <strain evidence="2">QT6D1</strain>
    </source>
</reference>
<proteinExistence type="predicted"/>
<sequence length="79" mass="9332">MTNRQRNTHHHPLDSTLAQQLADKLYQGSNKHLLCKEHDISLQQLKSAVNQIRLNEYQEMPCRDTHYLEALYKSSLRTQ</sequence>
<dbReference type="EMBL" id="CP018309">
    <property type="protein sequence ID" value="ASI92263.1"/>
    <property type="molecule type" value="Genomic_DNA"/>
</dbReference>
<accession>A0AAN1KQ86</accession>
<evidence type="ECO:0000313" key="1">
    <source>
        <dbReference type="EMBL" id="ASI92263.1"/>
    </source>
</evidence>
<organism evidence="1 2">
    <name type="scientific">Vibrio mediterranei</name>
    <dbReference type="NCBI Taxonomy" id="689"/>
    <lineage>
        <taxon>Bacteria</taxon>
        <taxon>Pseudomonadati</taxon>
        <taxon>Pseudomonadota</taxon>
        <taxon>Gammaproteobacteria</taxon>
        <taxon>Vibrionales</taxon>
        <taxon>Vibrionaceae</taxon>
        <taxon>Vibrio</taxon>
    </lineage>
</organism>
<dbReference type="AlphaFoldDB" id="A0AAN1KQ86"/>
<gene>
    <name evidence="1" type="ORF">BSZ05_20880</name>
</gene>
<evidence type="ECO:0000313" key="2">
    <source>
        <dbReference type="Proteomes" id="UP000197092"/>
    </source>
</evidence>
<dbReference type="KEGG" id="vsh:BSZ05_20880"/>
<name>A0AAN1KQ86_9VIBR</name>